<evidence type="ECO:0000256" key="2">
    <source>
        <dbReference type="ARBA" id="ARBA00022553"/>
    </source>
</evidence>
<dbReference type="Gene3D" id="3.40.50.720">
    <property type="entry name" value="NAD(P)-binding Rossmann-like Domain"/>
    <property type="match status" value="1"/>
</dbReference>
<accession>A0A1L7LJI1</accession>
<dbReference type="EMBL" id="AP014612">
    <property type="protein sequence ID" value="BAQ24351.1"/>
    <property type="molecule type" value="Genomic_DNA"/>
</dbReference>
<evidence type="ECO:0000313" key="4">
    <source>
        <dbReference type="EMBL" id="BAQ24351.1"/>
    </source>
</evidence>
<dbReference type="PANTHER" id="PTHR43775">
    <property type="entry name" value="FATTY ACID SYNTHASE"/>
    <property type="match status" value="1"/>
</dbReference>
<evidence type="ECO:0000256" key="1">
    <source>
        <dbReference type="ARBA" id="ARBA00022450"/>
    </source>
</evidence>
<evidence type="ECO:0000313" key="5">
    <source>
        <dbReference type="Proteomes" id="UP000217758"/>
    </source>
</evidence>
<protein>
    <submittedName>
        <fullName evidence="4">Putative mixed polyketide synthase/non-ribosomal peptide synthetase</fullName>
    </submittedName>
</protein>
<dbReference type="InterPro" id="IPR013968">
    <property type="entry name" value="PKS_KR"/>
</dbReference>
<dbReference type="Pfam" id="PF08659">
    <property type="entry name" value="KR"/>
    <property type="match status" value="1"/>
</dbReference>
<name>A0A1L7LJI1_9STRE</name>
<dbReference type="SMART" id="SM00822">
    <property type="entry name" value="PKS_KR"/>
    <property type="match status" value="1"/>
</dbReference>
<dbReference type="InterPro" id="IPR036291">
    <property type="entry name" value="NAD(P)-bd_dom_sf"/>
</dbReference>
<dbReference type="GO" id="GO:0004312">
    <property type="term" value="F:fatty acid synthase activity"/>
    <property type="evidence" value="ECO:0007669"/>
    <property type="project" value="TreeGrafter"/>
</dbReference>
<sequence>MNSVKESGIEQEIENGVVALYKIFKGSLLKLDKAKIRIMSVTKDCYAIVEQDKGINYAYGALNGFSRSLMKEMNRYCMKIIDLDETSMEQKYIISLLKTEMSNNQKLLIGYRNGSRFVQKVQSKEIKSECEKTVFEDNKQYIIVGGMGGIGRKIISKITKNTNSHIIVIGRKKREELNDIADCLIRESKIEYYSCNISDYSSIKNCIDEIKQEYGSIHGIIHAAGIVEDQYLINKQLDSFKKVLSPKILGAYYLNELTKDEALDFFIVFSSIVSIVGNSGQADYAAANSF</sequence>
<dbReference type="AlphaFoldDB" id="A0A1L7LJI1"/>
<reference evidence="4 5" key="1">
    <citation type="journal article" date="2016" name="Microbiol. Immunol.">
        <title>Complete genome sequence of Streptococcus troglodytae TKU31 isolated from the oral cavity of a chimpanzee (Pan troglodytes).</title>
        <authorList>
            <person name="Okamoto M."/>
            <person name="Naito M."/>
            <person name="Miyanohara M."/>
            <person name="Imai S."/>
            <person name="Nomura Y."/>
            <person name="Saito W."/>
            <person name="Momoi Y."/>
            <person name="Takada K."/>
            <person name="Miyabe-Nishiwaki T."/>
            <person name="Tomonaga M."/>
            <person name="Hanada N."/>
        </authorList>
    </citation>
    <scope>NUCLEOTIDE SEQUENCE [LARGE SCALE GENOMIC DNA]</scope>
    <source>
        <strain evidence="5">TKU 31</strain>
    </source>
</reference>
<dbReference type="PANTHER" id="PTHR43775:SF37">
    <property type="entry name" value="SI:DKEY-61P9.11"/>
    <property type="match status" value="1"/>
</dbReference>
<dbReference type="SUPFAM" id="SSF51735">
    <property type="entry name" value="NAD(P)-binding Rossmann-fold domains"/>
    <property type="match status" value="1"/>
</dbReference>
<gene>
    <name evidence="4" type="ORF">SRT_10900</name>
</gene>
<keyword evidence="2" id="KW-0597">Phosphoprotein</keyword>
<evidence type="ECO:0000259" key="3">
    <source>
        <dbReference type="SMART" id="SM00822"/>
    </source>
</evidence>
<keyword evidence="5" id="KW-1185">Reference proteome</keyword>
<dbReference type="Proteomes" id="UP000217758">
    <property type="component" value="Chromosome"/>
</dbReference>
<proteinExistence type="predicted"/>
<keyword evidence="1" id="KW-0596">Phosphopantetheine</keyword>
<feature type="domain" description="Ketoreductase" evidence="3">
    <location>
        <begin position="139"/>
        <end position="290"/>
    </location>
</feature>
<dbReference type="InterPro" id="IPR050091">
    <property type="entry name" value="PKS_NRPS_Biosynth_Enz"/>
</dbReference>
<dbReference type="KEGG" id="strg:SRT_10900"/>
<organism evidence="4 5">
    <name type="scientific">Streptococcus troglodytae</name>
    <dbReference type="NCBI Taxonomy" id="1111760"/>
    <lineage>
        <taxon>Bacteria</taxon>
        <taxon>Bacillati</taxon>
        <taxon>Bacillota</taxon>
        <taxon>Bacilli</taxon>
        <taxon>Lactobacillales</taxon>
        <taxon>Streptococcaceae</taxon>
        <taxon>Streptococcus</taxon>
    </lineage>
</organism>
<dbReference type="InterPro" id="IPR057326">
    <property type="entry name" value="KR_dom"/>
</dbReference>
<dbReference type="GO" id="GO:0006633">
    <property type="term" value="P:fatty acid biosynthetic process"/>
    <property type="evidence" value="ECO:0007669"/>
    <property type="project" value="TreeGrafter"/>
</dbReference>